<dbReference type="STRING" id="444597.BST26_08170"/>
<evidence type="ECO:0000259" key="1">
    <source>
        <dbReference type="Pfam" id="PF04167"/>
    </source>
</evidence>
<protein>
    <recommendedName>
        <fullName evidence="1">DUF402 domain-containing protein</fullName>
    </recommendedName>
</protein>
<dbReference type="Gene3D" id="2.40.380.10">
    <property type="entry name" value="FomD-like"/>
    <property type="match status" value="1"/>
</dbReference>
<dbReference type="EMBL" id="MVHS01000013">
    <property type="protein sequence ID" value="ORA71527.1"/>
    <property type="molecule type" value="Genomic_DNA"/>
</dbReference>
<dbReference type="Pfam" id="PF04167">
    <property type="entry name" value="DUF402"/>
    <property type="match status" value="1"/>
</dbReference>
<dbReference type="Proteomes" id="UP000192801">
    <property type="component" value="Unassembled WGS sequence"/>
</dbReference>
<comment type="caution">
    <text evidence="2">The sequence shown here is derived from an EMBL/GenBank/DDBJ whole genome shotgun (WGS) entry which is preliminary data.</text>
</comment>
<feature type="domain" description="DUF402" evidence="1">
    <location>
        <begin position="22"/>
        <end position="153"/>
    </location>
</feature>
<dbReference type="InterPro" id="IPR007295">
    <property type="entry name" value="DUF402"/>
</dbReference>
<organism evidence="2 3">
    <name type="scientific">Mycolicibacterium insubricum</name>
    <dbReference type="NCBI Taxonomy" id="444597"/>
    <lineage>
        <taxon>Bacteria</taxon>
        <taxon>Bacillati</taxon>
        <taxon>Actinomycetota</taxon>
        <taxon>Actinomycetes</taxon>
        <taxon>Mycobacteriales</taxon>
        <taxon>Mycobacteriaceae</taxon>
        <taxon>Mycolicibacterium</taxon>
    </lineage>
</organism>
<dbReference type="RefSeq" id="WP_083030291.1">
    <property type="nucleotide sequence ID" value="NZ_AP022618.1"/>
</dbReference>
<dbReference type="InterPro" id="IPR035930">
    <property type="entry name" value="FomD-like_sf"/>
</dbReference>
<dbReference type="SUPFAM" id="SSF159234">
    <property type="entry name" value="FomD-like"/>
    <property type="match status" value="1"/>
</dbReference>
<gene>
    <name evidence="2" type="ORF">BST26_08170</name>
</gene>
<proteinExistence type="predicted"/>
<dbReference type="AlphaFoldDB" id="A0A1X0DGT9"/>
<sequence length="170" mass="19403">MHPPKREIFDVAAGTNTDNKGFVRAVDRYERAPWGLYLAREAPGRSQFNYLQSWLLPALGLRATVYDWNPGHERTQDYYLDVADITVEQGEHGEVWHTEDHYLDLVVFRGEHTEVLDIDEFLEAHRAGLLPDEIAQRALSTALAAVAGLAAHDHDLGEWLAGNEMPIWWR</sequence>
<evidence type="ECO:0000313" key="2">
    <source>
        <dbReference type="EMBL" id="ORA71527.1"/>
    </source>
</evidence>
<accession>A0A1X0DGT9</accession>
<keyword evidence="3" id="KW-1185">Reference proteome</keyword>
<evidence type="ECO:0000313" key="3">
    <source>
        <dbReference type="Proteomes" id="UP000192801"/>
    </source>
</evidence>
<dbReference type="PIRSF" id="PIRSF012622">
    <property type="entry name" value="UCP012622"/>
    <property type="match status" value="1"/>
</dbReference>
<name>A0A1X0DGT9_9MYCO</name>
<dbReference type="InterPro" id="IPR014465">
    <property type="entry name" value="UCP012622"/>
</dbReference>
<reference evidence="2 3" key="1">
    <citation type="submission" date="2016-12" db="EMBL/GenBank/DDBJ databases">
        <title>The new phylogeny of genus Mycobacterium.</title>
        <authorList>
            <person name="Tortoli E."/>
            <person name="Trovato A."/>
            <person name="Cirillo D.M."/>
        </authorList>
    </citation>
    <scope>NUCLEOTIDE SEQUENCE [LARGE SCALE GENOMIC DNA]</scope>
    <source>
        <strain evidence="2 3">DSM 45130</strain>
    </source>
</reference>